<dbReference type="PANTHER" id="PTHR30632">
    <property type="entry name" value="MOLYBDATE-BINDING PERIPLASMIC PROTEIN"/>
    <property type="match status" value="1"/>
</dbReference>
<dbReference type="Pfam" id="PF13531">
    <property type="entry name" value="SBP_bac_11"/>
    <property type="match status" value="1"/>
</dbReference>
<dbReference type="EMBL" id="FTNT01000001">
    <property type="protein sequence ID" value="SIR60771.1"/>
    <property type="molecule type" value="Genomic_DNA"/>
</dbReference>
<evidence type="ECO:0000256" key="12">
    <source>
        <dbReference type="ARBA" id="ARBA00073171"/>
    </source>
</evidence>
<dbReference type="PROSITE" id="PS51257">
    <property type="entry name" value="PROKAR_LIPOPROTEIN"/>
    <property type="match status" value="1"/>
</dbReference>
<accession>A0A1N7CAV1</accession>
<name>A0A1N7CAV1_9NOCA</name>
<evidence type="ECO:0000256" key="5">
    <source>
        <dbReference type="ARBA" id="ARBA00022505"/>
    </source>
</evidence>
<dbReference type="NCBIfam" id="TIGR01256">
    <property type="entry name" value="modA"/>
    <property type="match status" value="1"/>
</dbReference>
<evidence type="ECO:0000313" key="16">
    <source>
        <dbReference type="EMBL" id="SIR60771.1"/>
    </source>
</evidence>
<keyword evidence="6 14" id="KW-0479">Metal-binding</keyword>
<evidence type="ECO:0000256" key="8">
    <source>
        <dbReference type="ARBA" id="ARBA00023136"/>
    </source>
</evidence>
<dbReference type="CDD" id="cd13538">
    <property type="entry name" value="PBP2_ModA_like_1"/>
    <property type="match status" value="1"/>
</dbReference>
<sequence length="269" mass="26972">MMRKQTVLALAGVATTATVMVAGCSSDDTSGGGTSASGSAARSSRASSSTTLNVFAAASLKNTFTTIAGDFEKAHPGVDVKLSFDGSSTLVNQIKQGAPADVFASADEKNMTKLGDQGDAPKIFATNTLVIVTAPGNPKGIRSFADLNKPGVTTVLCQVAQPCGNASAEVEKDTGIDVKPVSEEASVTAVLTKVTAGQADAGLVYVTDAKAAGAKVATVNDPAFAKVVNKYPIATVKASKSAPVASQFEQAVLGDQGQSVLKAAGFGAP</sequence>
<evidence type="ECO:0000256" key="4">
    <source>
        <dbReference type="ARBA" id="ARBA00022475"/>
    </source>
</evidence>
<keyword evidence="7 15" id="KW-0732">Signal</keyword>
<evidence type="ECO:0000256" key="14">
    <source>
        <dbReference type="PIRSR" id="PIRSR004846-1"/>
    </source>
</evidence>
<dbReference type="PIRSF" id="PIRSF004846">
    <property type="entry name" value="ModA"/>
    <property type="match status" value="1"/>
</dbReference>
<dbReference type="Proteomes" id="UP000186218">
    <property type="component" value="Unassembled WGS sequence"/>
</dbReference>
<evidence type="ECO:0000256" key="11">
    <source>
        <dbReference type="ARBA" id="ARBA00062515"/>
    </source>
</evidence>
<comment type="function">
    <text evidence="10">Involved in the transport of molybdenum into the cell. Part of the binding-protein-dependent transport system ModABCD.</text>
</comment>
<dbReference type="GO" id="GO:0005886">
    <property type="term" value="C:plasma membrane"/>
    <property type="evidence" value="ECO:0007669"/>
    <property type="project" value="UniProtKB-SubCell"/>
</dbReference>
<dbReference type="STRING" id="1344003.SAMN05445060_0012"/>
<organism evidence="16 17">
    <name type="scientific">Williamsia sterculiae</name>
    <dbReference type="NCBI Taxonomy" id="1344003"/>
    <lineage>
        <taxon>Bacteria</taxon>
        <taxon>Bacillati</taxon>
        <taxon>Actinomycetota</taxon>
        <taxon>Actinomycetes</taxon>
        <taxon>Mycobacteriales</taxon>
        <taxon>Nocardiaceae</taxon>
        <taxon>Williamsia</taxon>
    </lineage>
</organism>
<comment type="subunit">
    <text evidence="11">The complex is composed of two ATP-binding proteins (ModC), two transmembrane proteins (ModB) and a solute-binding protein (ModA).</text>
</comment>
<evidence type="ECO:0000256" key="1">
    <source>
        <dbReference type="ARBA" id="ARBA00004193"/>
    </source>
</evidence>
<feature type="binding site" evidence="14">
    <location>
        <position position="87"/>
    </location>
    <ligand>
        <name>molybdate</name>
        <dbReference type="ChEBI" id="CHEBI:36264"/>
    </ligand>
</feature>
<evidence type="ECO:0000256" key="6">
    <source>
        <dbReference type="ARBA" id="ARBA00022723"/>
    </source>
</evidence>
<feature type="signal peptide" evidence="15">
    <location>
        <begin position="1"/>
        <end position="22"/>
    </location>
</feature>
<keyword evidence="5 14" id="KW-0500">Molybdenum</keyword>
<dbReference type="PANTHER" id="PTHR30632:SF0">
    <property type="entry name" value="SULFATE-BINDING PROTEIN"/>
    <property type="match status" value="1"/>
</dbReference>
<comment type="similarity">
    <text evidence="2">Belongs to the bacterial solute-binding protein ModA family.</text>
</comment>
<dbReference type="Gene3D" id="3.40.190.10">
    <property type="entry name" value="Periplasmic binding protein-like II"/>
    <property type="match status" value="2"/>
</dbReference>
<evidence type="ECO:0000256" key="9">
    <source>
        <dbReference type="ARBA" id="ARBA00023245"/>
    </source>
</evidence>
<keyword evidence="4" id="KW-1003">Cell membrane</keyword>
<dbReference type="InterPro" id="IPR005950">
    <property type="entry name" value="ModA"/>
</dbReference>
<feature type="binding site" evidence="14">
    <location>
        <position position="187"/>
    </location>
    <ligand>
        <name>molybdate</name>
        <dbReference type="ChEBI" id="CHEBI:36264"/>
    </ligand>
</feature>
<reference evidence="16 17" key="1">
    <citation type="submission" date="2017-01" db="EMBL/GenBank/DDBJ databases">
        <authorList>
            <person name="Mah S.A."/>
            <person name="Swanson W.J."/>
            <person name="Moy G.W."/>
            <person name="Vacquier V.D."/>
        </authorList>
    </citation>
    <scope>NUCLEOTIDE SEQUENCE [LARGE SCALE GENOMIC DNA]</scope>
    <source>
        <strain evidence="16 17">CPCC 203464</strain>
    </source>
</reference>
<proteinExistence type="inferred from homology"/>
<evidence type="ECO:0000256" key="2">
    <source>
        <dbReference type="ARBA" id="ARBA00009175"/>
    </source>
</evidence>
<keyword evidence="3" id="KW-0813">Transport</keyword>
<feature type="binding site" evidence="14">
    <location>
        <position position="59"/>
    </location>
    <ligand>
        <name>molybdate</name>
        <dbReference type="ChEBI" id="CHEBI:36264"/>
    </ligand>
</feature>
<keyword evidence="8" id="KW-0472">Membrane</keyword>
<evidence type="ECO:0000256" key="15">
    <source>
        <dbReference type="SAM" id="SignalP"/>
    </source>
</evidence>
<evidence type="ECO:0000256" key="13">
    <source>
        <dbReference type="ARBA" id="ARBA00078141"/>
    </source>
</evidence>
<comment type="subcellular location">
    <subcellularLocation>
        <location evidence="1">Cell membrane</location>
        <topology evidence="1">Lipid-anchor</topology>
    </subcellularLocation>
</comment>
<feature type="binding site" evidence="14">
    <location>
        <position position="205"/>
    </location>
    <ligand>
        <name>molybdate</name>
        <dbReference type="ChEBI" id="CHEBI:36264"/>
    </ligand>
</feature>
<evidence type="ECO:0000256" key="10">
    <source>
        <dbReference type="ARBA" id="ARBA00056002"/>
    </source>
</evidence>
<dbReference type="FunFam" id="3.40.190.10:FF:000030">
    <property type="entry name" value="Molybdate ABC transporter substrate-binding protein"/>
    <property type="match status" value="1"/>
</dbReference>
<gene>
    <name evidence="16" type="ORF">SAMN05445060_0012</name>
</gene>
<evidence type="ECO:0000256" key="7">
    <source>
        <dbReference type="ARBA" id="ARBA00022729"/>
    </source>
</evidence>
<dbReference type="GO" id="GO:0046872">
    <property type="term" value="F:metal ion binding"/>
    <property type="evidence" value="ECO:0007669"/>
    <property type="project" value="UniProtKB-KW"/>
</dbReference>
<dbReference type="InterPro" id="IPR050682">
    <property type="entry name" value="ModA/WtpA"/>
</dbReference>
<keyword evidence="17" id="KW-1185">Reference proteome</keyword>
<evidence type="ECO:0000256" key="3">
    <source>
        <dbReference type="ARBA" id="ARBA00022448"/>
    </source>
</evidence>
<dbReference type="GO" id="GO:0015689">
    <property type="term" value="P:molybdate ion transport"/>
    <property type="evidence" value="ECO:0007669"/>
    <property type="project" value="InterPro"/>
</dbReference>
<dbReference type="GO" id="GO:0030973">
    <property type="term" value="F:molybdate ion binding"/>
    <property type="evidence" value="ECO:0007669"/>
    <property type="project" value="TreeGrafter"/>
</dbReference>
<dbReference type="AlphaFoldDB" id="A0A1N7CAV1"/>
<feature type="chain" id="PRO_5039277045" description="Molybdate-binding protein ModA" evidence="15">
    <location>
        <begin position="23"/>
        <end position="269"/>
    </location>
</feature>
<keyword evidence="9" id="KW-0826">Tungsten</keyword>
<evidence type="ECO:0000313" key="17">
    <source>
        <dbReference type="Proteomes" id="UP000186218"/>
    </source>
</evidence>
<dbReference type="SUPFAM" id="SSF53850">
    <property type="entry name" value="Periplasmic binding protein-like II"/>
    <property type="match status" value="1"/>
</dbReference>
<protein>
    <recommendedName>
        <fullName evidence="12">Molybdate-binding protein ModA</fullName>
    </recommendedName>
    <alternativeName>
        <fullName evidence="13">Molybdate/tungstate-binding protein ModA</fullName>
    </alternativeName>
</protein>